<comment type="caution">
    <text evidence="4">The sequence shown here is derived from an EMBL/GenBank/DDBJ whole genome shotgun (WGS) entry which is preliminary data.</text>
</comment>
<gene>
    <name evidence="4" type="ORF">GCM10010226_03460</name>
</gene>
<keyword evidence="2" id="KW-0472">Membrane</keyword>
<dbReference type="SUPFAM" id="SSF47090">
    <property type="entry name" value="PGBD-like"/>
    <property type="match status" value="1"/>
</dbReference>
<dbReference type="Pfam" id="PF01471">
    <property type="entry name" value="PG_binding_1"/>
    <property type="match status" value="1"/>
</dbReference>
<feature type="domain" description="Peptidoglycan binding-like" evidence="3">
    <location>
        <begin position="219"/>
        <end position="279"/>
    </location>
</feature>
<dbReference type="InterPro" id="IPR036365">
    <property type="entry name" value="PGBD-like_sf"/>
</dbReference>
<dbReference type="EMBL" id="BMSA01000001">
    <property type="protein sequence ID" value="GGT30832.1"/>
    <property type="molecule type" value="Genomic_DNA"/>
</dbReference>
<dbReference type="RefSeq" id="WP_229870044.1">
    <property type="nucleotide sequence ID" value="NZ_BMSA01000001.1"/>
</dbReference>
<name>A0A918LP73_9ACTN</name>
<evidence type="ECO:0000256" key="1">
    <source>
        <dbReference type="SAM" id="MobiDB-lite"/>
    </source>
</evidence>
<evidence type="ECO:0000256" key="2">
    <source>
        <dbReference type="SAM" id="Phobius"/>
    </source>
</evidence>
<feature type="region of interest" description="Disordered" evidence="1">
    <location>
        <begin position="182"/>
        <end position="223"/>
    </location>
</feature>
<feature type="compositionally biased region" description="Low complexity" evidence="1">
    <location>
        <begin position="184"/>
        <end position="206"/>
    </location>
</feature>
<organism evidence="4 5">
    <name type="scientific">Streptomyces phaeofaciens</name>
    <dbReference type="NCBI Taxonomy" id="68254"/>
    <lineage>
        <taxon>Bacteria</taxon>
        <taxon>Bacillati</taxon>
        <taxon>Actinomycetota</taxon>
        <taxon>Actinomycetes</taxon>
        <taxon>Kitasatosporales</taxon>
        <taxon>Streptomycetaceae</taxon>
        <taxon>Streptomyces</taxon>
    </lineage>
</organism>
<keyword evidence="2" id="KW-1133">Transmembrane helix</keyword>
<reference evidence="4" key="2">
    <citation type="submission" date="2020-09" db="EMBL/GenBank/DDBJ databases">
        <authorList>
            <person name="Sun Q."/>
            <person name="Ohkuma M."/>
        </authorList>
    </citation>
    <scope>NUCLEOTIDE SEQUENCE</scope>
    <source>
        <strain evidence="4">JCM 4125</strain>
    </source>
</reference>
<feature type="compositionally biased region" description="Low complexity" evidence="1">
    <location>
        <begin position="107"/>
        <end position="120"/>
    </location>
</feature>
<protein>
    <recommendedName>
        <fullName evidence="3">Peptidoglycan binding-like domain-containing protein</fullName>
    </recommendedName>
</protein>
<proteinExistence type="predicted"/>
<feature type="region of interest" description="Disordered" evidence="1">
    <location>
        <begin position="38"/>
        <end position="151"/>
    </location>
</feature>
<dbReference type="InterPro" id="IPR036366">
    <property type="entry name" value="PGBDSf"/>
</dbReference>
<accession>A0A918LP73</accession>
<dbReference type="InterPro" id="IPR002477">
    <property type="entry name" value="Peptidoglycan-bd-like"/>
</dbReference>
<evidence type="ECO:0000313" key="4">
    <source>
        <dbReference type="EMBL" id="GGT30832.1"/>
    </source>
</evidence>
<sequence>MPTPAEPGQEPHERPVLEPIRVLRPRNTDALAELFREMTEDTGTEAYEAVPLPEPSAAVEDPTEELPQVPAGGTDFFGAGTAAPTVGGRHLRTGSTFRRADGRRTRGGAAPARSPGAGSPLTAPGARETARPGTRAAHPREPDGRRRPGSGVGLRRAAVTVAVAAAALVGFACALLLPGRGGEAAAAQTPPSATPSPAATAPSPTADPDGGGTLREGDSGTEVTDLQQRLLRIPNVYDNGATDGRYDAVLTEAVARFQVWYGIRGDEDGVYGDDTREALESRTGG</sequence>
<dbReference type="Gene3D" id="1.10.101.10">
    <property type="entry name" value="PGBD-like superfamily/PGBD"/>
    <property type="match status" value="1"/>
</dbReference>
<dbReference type="Proteomes" id="UP000646776">
    <property type="component" value="Unassembled WGS sequence"/>
</dbReference>
<feature type="compositionally biased region" description="Low complexity" evidence="1">
    <location>
        <begin position="71"/>
        <end position="83"/>
    </location>
</feature>
<evidence type="ECO:0000313" key="5">
    <source>
        <dbReference type="Proteomes" id="UP000646776"/>
    </source>
</evidence>
<keyword evidence="2" id="KW-0812">Transmembrane</keyword>
<dbReference type="AlphaFoldDB" id="A0A918LP73"/>
<reference evidence="4" key="1">
    <citation type="journal article" date="2014" name="Int. J. Syst. Evol. Microbiol.">
        <title>Complete genome sequence of Corynebacterium casei LMG S-19264T (=DSM 44701T), isolated from a smear-ripened cheese.</title>
        <authorList>
            <consortium name="US DOE Joint Genome Institute (JGI-PGF)"/>
            <person name="Walter F."/>
            <person name="Albersmeier A."/>
            <person name="Kalinowski J."/>
            <person name="Ruckert C."/>
        </authorList>
    </citation>
    <scope>NUCLEOTIDE SEQUENCE</scope>
    <source>
        <strain evidence="4">JCM 4125</strain>
    </source>
</reference>
<keyword evidence="5" id="KW-1185">Reference proteome</keyword>
<feature type="transmembrane region" description="Helical" evidence="2">
    <location>
        <begin position="157"/>
        <end position="177"/>
    </location>
</feature>
<evidence type="ECO:0000259" key="3">
    <source>
        <dbReference type="Pfam" id="PF01471"/>
    </source>
</evidence>